<dbReference type="Gene3D" id="2.60.40.1140">
    <property type="entry name" value="Collagen-binding surface protein Cna, B-type domain"/>
    <property type="match status" value="3"/>
</dbReference>
<dbReference type="PATRIC" id="fig|999415.3.peg.1616"/>
<feature type="domain" description="CNA-B" evidence="2">
    <location>
        <begin position="21"/>
        <end position="90"/>
    </location>
</feature>
<evidence type="ECO:0000313" key="3">
    <source>
        <dbReference type="EMBL" id="EMD16185.1"/>
    </source>
</evidence>
<feature type="transmembrane region" description="Helical" evidence="1">
    <location>
        <begin position="304"/>
        <end position="322"/>
    </location>
</feature>
<proteinExistence type="predicted"/>
<evidence type="ECO:0000259" key="2">
    <source>
        <dbReference type="Pfam" id="PF05738"/>
    </source>
</evidence>
<dbReference type="STRING" id="999415.HMPREF9943_01588"/>
<keyword evidence="4" id="KW-1185">Reference proteome</keyword>
<evidence type="ECO:0000256" key="1">
    <source>
        <dbReference type="SAM" id="Phobius"/>
    </source>
</evidence>
<dbReference type="OrthoDB" id="1642857at2"/>
<dbReference type="SUPFAM" id="SSF49478">
    <property type="entry name" value="Cna protein B-type domain"/>
    <property type="match status" value="2"/>
</dbReference>
<keyword evidence="1" id="KW-0472">Membrane</keyword>
<accession>M2PZR0</accession>
<organism evidence="3 4">
    <name type="scientific">Eggerthia catenaformis OT 569 = DSM 20559</name>
    <dbReference type="NCBI Taxonomy" id="999415"/>
    <lineage>
        <taxon>Bacteria</taxon>
        <taxon>Bacillati</taxon>
        <taxon>Bacillota</taxon>
        <taxon>Erysipelotrichia</taxon>
        <taxon>Erysipelotrichales</taxon>
        <taxon>Coprobacillaceae</taxon>
        <taxon>Eggerthia</taxon>
    </lineage>
</organism>
<feature type="domain" description="CNA-B" evidence="2">
    <location>
        <begin position="100"/>
        <end position="181"/>
    </location>
</feature>
<dbReference type="Pfam" id="PF05738">
    <property type="entry name" value="Cna_B"/>
    <property type="match status" value="3"/>
</dbReference>
<reference evidence="3 4" key="1">
    <citation type="submission" date="2013-02" db="EMBL/GenBank/DDBJ databases">
        <title>The Genome Sequence of Lactobacillus catenaformis F0143.</title>
        <authorList>
            <consortium name="The Broad Institute Genome Sequencing Platform"/>
            <person name="Earl A."/>
            <person name="Ward D."/>
            <person name="Feldgarden M."/>
            <person name="Gevers D."/>
            <person name="Izard J."/>
            <person name="Blanton J.M."/>
            <person name="Mathney J."/>
            <person name="Dewhirst F.E."/>
            <person name="Young S.K."/>
            <person name="Zeng Q."/>
            <person name="Gargeya S."/>
            <person name="Fitzgerald M."/>
            <person name="Haas B."/>
            <person name="Abouelleil A."/>
            <person name="Alvarado L."/>
            <person name="Arachchi H.M."/>
            <person name="Berlin A."/>
            <person name="Chapman S.B."/>
            <person name="Gearin G."/>
            <person name="Goldberg J."/>
            <person name="Griggs A."/>
            <person name="Gujja S."/>
            <person name="Hansen M."/>
            <person name="Heiman D."/>
            <person name="Howarth C."/>
            <person name="Larimer J."/>
            <person name="Lui A."/>
            <person name="MacDonald P.J.P."/>
            <person name="McCowen C."/>
            <person name="Montmayeur A."/>
            <person name="Murphy C."/>
            <person name="Neiman D."/>
            <person name="Pearson M."/>
            <person name="Priest M."/>
            <person name="Roberts A."/>
            <person name="Saif S."/>
            <person name="Shea T."/>
            <person name="Sisk P."/>
            <person name="Stolte C."/>
            <person name="Sykes S."/>
            <person name="Wortman J."/>
            <person name="Nusbaum C."/>
            <person name="Birren B."/>
        </authorList>
    </citation>
    <scope>NUCLEOTIDE SEQUENCE [LARGE SCALE GENOMIC DNA]</scope>
    <source>
        <strain evidence="3 4">OT 569</strain>
    </source>
</reference>
<protein>
    <recommendedName>
        <fullName evidence="2">CNA-B domain-containing protein</fullName>
    </recommendedName>
</protein>
<dbReference type="EMBL" id="AGEJ01000024">
    <property type="protein sequence ID" value="EMD16185.1"/>
    <property type="molecule type" value="Genomic_DNA"/>
</dbReference>
<dbReference type="InterPro" id="IPR008454">
    <property type="entry name" value="Collagen-bd_Cna-like_B-typ_dom"/>
</dbReference>
<keyword evidence="1" id="KW-1133">Transmembrane helix</keyword>
<dbReference type="eggNOG" id="COG4932">
    <property type="taxonomic scope" value="Bacteria"/>
</dbReference>
<dbReference type="CDD" id="cd00222">
    <property type="entry name" value="CollagenBindB"/>
    <property type="match status" value="2"/>
</dbReference>
<dbReference type="Proteomes" id="UP000011758">
    <property type="component" value="Unassembled WGS sequence"/>
</dbReference>
<evidence type="ECO:0000313" key="4">
    <source>
        <dbReference type="Proteomes" id="UP000011758"/>
    </source>
</evidence>
<keyword evidence="1" id="KW-0812">Transmembrane</keyword>
<sequence>MLYREYKDENEDGDIITKTELVKTVRLSNKNGWKHIFKGLDKYYIYEDEIEINNEYVTKYEYKYYIKEAPIEGYDTTITGNSDEGFVVTNRYIKPEKVSVEGSKTWDDKGNQDGKRPNEITINLLKNGKKIETKKVTKIDGWKWKFENLDKWENGEEINYTITEEKVEGYQTEVKGFNLKNSYTPGKTSVQVTKAWKDKNNQDGKRPETVIIKLLADGKETGKTITLTKANNWTGSFTYLDEYKAGKKIEYTIKEKDIANGYTSTVTGNVKEGFIVTNVRIPKTPPVKPQKDLPKTGDRLNLSLYPNLIGLSVSIMVLLEILRRKKKRNGDCG</sequence>
<dbReference type="AlphaFoldDB" id="M2PZR0"/>
<feature type="domain" description="CNA-B" evidence="2">
    <location>
        <begin position="190"/>
        <end position="278"/>
    </location>
</feature>
<comment type="caution">
    <text evidence="3">The sequence shown here is derived from an EMBL/GenBank/DDBJ whole genome shotgun (WGS) entry which is preliminary data.</text>
</comment>
<name>M2PZR0_9FIRM</name>
<gene>
    <name evidence="3" type="ORF">HMPREF9943_01588</name>
</gene>
<dbReference type="BioCyc" id="ECAT999415-HMP:GTTI-1643-MONOMER"/>